<dbReference type="AlphaFoldDB" id="A0A8C4ZX23"/>
<proteinExistence type="inferred from homology"/>
<dbReference type="GO" id="GO:0005783">
    <property type="term" value="C:endoplasmic reticulum"/>
    <property type="evidence" value="ECO:0007669"/>
    <property type="project" value="InterPro"/>
</dbReference>
<evidence type="ECO:0000256" key="2">
    <source>
        <dbReference type="ARBA" id="ARBA00019180"/>
    </source>
</evidence>
<reference evidence="4" key="2">
    <citation type="submission" date="2025-09" db="UniProtKB">
        <authorList>
            <consortium name="Ensembl"/>
        </authorList>
    </citation>
    <scope>IDENTIFICATION</scope>
</reference>
<name>A0A8C4ZX23_GADMO</name>
<accession>A0A8C4ZX23</accession>
<evidence type="ECO:0000313" key="5">
    <source>
        <dbReference type="Proteomes" id="UP000694546"/>
    </source>
</evidence>
<reference evidence="4" key="1">
    <citation type="submission" date="2025-08" db="UniProtKB">
        <authorList>
            <consortium name="Ensembl"/>
        </authorList>
    </citation>
    <scope>IDENTIFICATION</scope>
</reference>
<dbReference type="InterPro" id="IPR016565">
    <property type="entry name" value="Proteasome_assmbl_chp_1"/>
</dbReference>
<evidence type="ECO:0000313" key="4">
    <source>
        <dbReference type="Ensembl" id="ENSGMOP00000020821.2"/>
    </source>
</evidence>
<dbReference type="Ensembl" id="ENSGMOT00000021330.2">
    <property type="protein sequence ID" value="ENSGMOP00000020821.2"/>
    <property type="gene ID" value="ENSGMOG00000019362.2"/>
</dbReference>
<dbReference type="GO" id="GO:0070628">
    <property type="term" value="F:proteasome binding"/>
    <property type="evidence" value="ECO:0007669"/>
    <property type="project" value="TreeGrafter"/>
</dbReference>
<organism evidence="4 5">
    <name type="scientific">Gadus morhua</name>
    <name type="common">Atlantic cod</name>
    <dbReference type="NCBI Taxonomy" id="8049"/>
    <lineage>
        <taxon>Eukaryota</taxon>
        <taxon>Metazoa</taxon>
        <taxon>Chordata</taxon>
        <taxon>Craniata</taxon>
        <taxon>Vertebrata</taxon>
        <taxon>Euteleostomi</taxon>
        <taxon>Actinopterygii</taxon>
        <taxon>Neopterygii</taxon>
        <taxon>Teleostei</taxon>
        <taxon>Neoteleostei</taxon>
        <taxon>Acanthomorphata</taxon>
        <taxon>Zeiogadaria</taxon>
        <taxon>Gadariae</taxon>
        <taxon>Gadiformes</taxon>
        <taxon>Gadoidei</taxon>
        <taxon>Gadidae</taxon>
        <taxon>Gadus</taxon>
    </lineage>
</organism>
<protein>
    <recommendedName>
        <fullName evidence="2">Proteasome assembly chaperone 1</fullName>
    </recommendedName>
</protein>
<dbReference type="PANTHER" id="PTHR15069">
    <property type="entry name" value="PROTEASOME ASSEMBLY CHAPERONE 1"/>
    <property type="match status" value="1"/>
</dbReference>
<dbReference type="GeneTree" id="ENSGT00500000044950"/>
<comment type="similarity">
    <text evidence="1">Belongs to the PSMG1 family.</text>
</comment>
<keyword evidence="3" id="KW-0143">Chaperone</keyword>
<evidence type="ECO:0000256" key="3">
    <source>
        <dbReference type="ARBA" id="ARBA00023186"/>
    </source>
</evidence>
<sequence length="294" mass="32309">MLQVFCLCMCSPRQPGRQWGMLQFPMRGVKLSVDKRAPNQHASSTERKTTVHAGCWRREEPFLCTHCVSATGVVCMSASTASIVSRSPSKKGSSVCSGSGDSRHCALQITNLQHLASCCVYMEQNLEGSFDFQNSLYCKVILCQISGYIEEDQQFQWTEKVLGGFKQKGLSVTVLSDSPVAEYKNMDHASSSSSPFLLCLQTKSSTTNPQCPLLEQPNIFTGIQAAVLSHCQVNQIPAVAYQCYSDAISPDSITMDTYKLAFTSVGDIKVGPLPSADIFNKFIKTNHIQSNLYI</sequence>
<dbReference type="Proteomes" id="UP000694546">
    <property type="component" value="Chromosome 7"/>
</dbReference>
<keyword evidence="5" id="KW-1185">Reference proteome</keyword>
<dbReference type="Pfam" id="PF16094">
    <property type="entry name" value="PAC1"/>
    <property type="match status" value="1"/>
</dbReference>
<gene>
    <name evidence="4" type="primary">psmg1</name>
</gene>
<evidence type="ECO:0000256" key="1">
    <source>
        <dbReference type="ARBA" id="ARBA00005261"/>
    </source>
</evidence>
<dbReference type="GO" id="GO:0080129">
    <property type="term" value="P:proteasome core complex assembly"/>
    <property type="evidence" value="ECO:0007669"/>
    <property type="project" value="TreeGrafter"/>
</dbReference>
<dbReference type="PANTHER" id="PTHR15069:SF1">
    <property type="entry name" value="PROTEASOME ASSEMBLY CHAPERONE 1"/>
    <property type="match status" value="1"/>
</dbReference>